<dbReference type="GO" id="GO:0055085">
    <property type="term" value="P:transmembrane transport"/>
    <property type="evidence" value="ECO:0007669"/>
    <property type="project" value="InterPro"/>
</dbReference>
<dbReference type="Proteomes" id="UP000823960">
    <property type="component" value="Unassembled WGS sequence"/>
</dbReference>
<evidence type="ECO:0000256" key="4">
    <source>
        <dbReference type="ARBA" id="ARBA00022643"/>
    </source>
</evidence>
<evidence type="ECO:0000256" key="2">
    <source>
        <dbReference type="ARBA" id="ARBA00022553"/>
    </source>
</evidence>
<feature type="transmembrane region" description="Helical" evidence="10">
    <location>
        <begin position="237"/>
        <end position="256"/>
    </location>
</feature>
<feature type="region of interest" description="Disordered" evidence="9">
    <location>
        <begin position="346"/>
        <end position="400"/>
    </location>
</feature>
<evidence type="ECO:0000256" key="9">
    <source>
        <dbReference type="SAM" id="MobiDB-lite"/>
    </source>
</evidence>
<keyword evidence="2" id="KW-0597">Phosphoprotein</keyword>
<feature type="compositionally biased region" description="Low complexity" evidence="9">
    <location>
        <begin position="368"/>
        <end position="379"/>
    </location>
</feature>
<feature type="transmembrane region" description="Helical" evidence="10">
    <location>
        <begin position="45"/>
        <end position="64"/>
    </location>
</feature>
<dbReference type="EMBL" id="DVOL01000009">
    <property type="protein sequence ID" value="HIV10211.1"/>
    <property type="molecule type" value="Genomic_DNA"/>
</dbReference>
<keyword evidence="7 10" id="KW-1133">Transmembrane helix</keyword>
<dbReference type="AlphaFoldDB" id="A0A9D1T3M5"/>
<name>A0A9D1T3M5_9FIRM</name>
<keyword evidence="3" id="KW-0285">Flavoprotein</keyword>
<feature type="transmembrane region" description="Helical" evidence="10">
    <location>
        <begin position="71"/>
        <end position="87"/>
    </location>
</feature>
<accession>A0A9D1T3M5</accession>
<comment type="caution">
    <text evidence="11">The sequence shown here is derived from an EMBL/GenBank/DDBJ whole genome shotgun (WGS) entry which is preliminary data.</text>
</comment>
<feature type="transmembrane region" description="Helical" evidence="10">
    <location>
        <begin position="21"/>
        <end position="39"/>
    </location>
</feature>
<keyword evidence="6" id="KW-1278">Translocase</keyword>
<keyword evidence="1" id="KW-0813">Transport</keyword>
<evidence type="ECO:0000256" key="1">
    <source>
        <dbReference type="ARBA" id="ARBA00022448"/>
    </source>
</evidence>
<evidence type="ECO:0000313" key="11">
    <source>
        <dbReference type="EMBL" id="HIV10211.1"/>
    </source>
</evidence>
<keyword evidence="4" id="KW-0288">FMN</keyword>
<dbReference type="PANTHER" id="PTHR30578">
    <property type="entry name" value="ELECTRON TRANSPORT COMPLEX PROTEIN RNFD"/>
    <property type="match status" value="1"/>
</dbReference>
<feature type="compositionally biased region" description="Basic and acidic residues" evidence="9">
    <location>
        <begin position="381"/>
        <end position="390"/>
    </location>
</feature>
<proteinExistence type="predicted"/>
<dbReference type="InterPro" id="IPR004338">
    <property type="entry name" value="NqrB/RnfD"/>
</dbReference>
<reference evidence="11" key="2">
    <citation type="journal article" date="2021" name="PeerJ">
        <title>Extensive microbial diversity within the chicken gut microbiome revealed by metagenomics and culture.</title>
        <authorList>
            <person name="Gilroy R."/>
            <person name="Ravi A."/>
            <person name="Getino M."/>
            <person name="Pursley I."/>
            <person name="Horton D.L."/>
            <person name="Alikhan N.F."/>
            <person name="Baker D."/>
            <person name="Gharbi K."/>
            <person name="Hall N."/>
            <person name="Watson M."/>
            <person name="Adriaenssens E.M."/>
            <person name="Foster-Nyarko E."/>
            <person name="Jarju S."/>
            <person name="Secka A."/>
            <person name="Antonio M."/>
            <person name="Oren A."/>
            <person name="Chaudhuri R.R."/>
            <person name="La Ragione R."/>
            <person name="Hildebrand F."/>
            <person name="Pallen M.J."/>
        </authorList>
    </citation>
    <scope>NUCLEOTIDE SEQUENCE</scope>
    <source>
        <strain evidence="11">1370</strain>
    </source>
</reference>
<gene>
    <name evidence="11" type="ORF">IAD28_00745</name>
</gene>
<evidence type="ECO:0000256" key="3">
    <source>
        <dbReference type="ARBA" id="ARBA00022630"/>
    </source>
</evidence>
<evidence type="ECO:0000256" key="7">
    <source>
        <dbReference type="ARBA" id="ARBA00022989"/>
    </source>
</evidence>
<protein>
    <submittedName>
        <fullName evidence="11">RnfABCDGE type electron transport complex subunit D</fullName>
    </submittedName>
</protein>
<organism evidence="11 12">
    <name type="scientific">Candidatus Faeciplasma avium</name>
    <dbReference type="NCBI Taxonomy" id="2840798"/>
    <lineage>
        <taxon>Bacteria</taxon>
        <taxon>Bacillati</taxon>
        <taxon>Bacillota</taxon>
        <taxon>Clostridia</taxon>
        <taxon>Eubacteriales</taxon>
        <taxon>Oscillospiraceae</taxon>
        <taxon>Oscillospiraceae incertae sedis</taxon>
        <taxon>Candidatus Faeciplasma</taxon>
    </lineage>
</organism>
<reference evidence="11" key="1">
    <citation type="submission" date="2020-10" db="EMBL/GenBank/DDBJ databases">
        <authorList>
            <person name="Gilroy R."/>
        </authorList>
    </citation>
    <scope>NUCLEOTIDE SEQUENCE</scope>
    <source>
        <strain evidence="11">1370</strain>
    </source>
</reference>
<evidence type="ECO:0000256" key="10">
    <source>
        <dbReference type="SAM" id="Phobius"/>
    </source>
</evidence>
<sequence>MVDTISNSVFSASDRTELNRSARITLMLLALNVMAVYYYGARAAIVSGIAVLASLVTEYILAVLSKKSPRLCDIYFLSDGLLLALLLPASVPYRIVVFSSVFMSGVLRFAFGGNKNLIFSPPAAAFAFSAITWPQNVLRYPSPEPFGSLSLVSDLPQVLEHSFSYNTDFSTSYTGLLEIIWGRLRGPMGTGCVLIIIICAVSLYFFKDIPASVLFSGTAVNMFLFVLFPFSQTGWMAVLYSLVTGSFMYILVFLACDPRLAPKLPMAGVLYGGLLAGLSFIFRKLLMLESSGVFALLIVELFASELERLSAVAGSAWERLLQRIKRGAVDAFIYIKFRTGREDARLEEPSWDPRENASEKSVDGANEASLDSADGASLDSDLEKPRKDASGKASGGGASS</sequence>
<dbReference type="PANTHER" id="PTHR30578:SF0">
    <property type="entry name" value="ION-TRANSLOCATING OXIDOREDUCTASE COMPLEX SUBUNIT D"/>
    <property type="match status" value="1"/>
</dbReference>
<dbReference type="GO" id="GO:0005886">
    <property type="term" value="C:plasma membrane"/>
    <property type="evidence" value="ECO:0007669"/>
    <property type="project" value="TreeGrafter"/>
</dbReference>
<feature type="compositionally biased region" description="Basic and acidic residues" evidence="9">
    <location>
        <begin position="346"/>
        <end position="362"/>
    </location>
</feature>
<keyword evidence="5 10" id="KW-0812">Transmembrane</keyword>
<feature type="transmembrane region" description="Helical" evidence="10">
    <location>
        <begin position="188"/>
        <end position="206"/>
    </location>
</feature>
<keyword evidence="8 10" id="KW-0472">Membrane</keyword>
<evidence type="ECO:0000313" key="12">
    <source>
        <dbReference type="Proteomes" id="UP000823960"/>
    </source>
</evidence>
<evidence type="ECO:0000256" key="8">
    <source>
        <dbReference type="ARBA" id="ARBA00023136"/>
    </source>
</evidence>
<feature type="transmembrane region" description="Helical" evidence="10">
    <location>
        <begin position="268"/>
        <end position="286"/>
    </location>
</feature>
<evidence type="ECO:0000256" key="5">
    <source>
        <dbReference type="ARBA" id="ARBA00022692"/>
    </source>
</evidence>
<dbReference type="Pfam" id="PF03116">
    <property type="entry name" value="NQR2_RnfD_RnfE"/>
    <property type="match status" value="1"/>
</dbReference>
<feature type="transmembrane region" description="Helical" evidence="10">
    <location>
        <begin position="213"/>
        <end position="231"/>
    </location>
</feature>
<evidence type="ECO:0000256" key="6">
    <source>
        <dbReference type="ARBA" id="ARBA00022967"/>
    </source>
</evidence>